<accession>A0AAN8GG44</accession>
<proteinExistence type="predicted"/>
<name>A0AAN8GG44_9TELE</name>
<feature type="region of interest" description="Disordered" evidence="1">
    <location>
        <begin position="213"/>
        <end position="233"/>
    </location>
</feature>
<feature type="compositionally biased region" description="Polar residues" evidence="1">
    <location>
        <begin position="222"/>
        <end position="233"/>
    </location>
</feature>
<gene>
    <name evidence="2" type="ORF">CesoFtcFv8_024077</name>
</gene>
<dbReference type="PANTHER" id="PTHR46880:SF5">
    <property type="entry name" value="DUF4371 DOMAIN-CONTAINING PROTEIN"/>
    <property type="match status" value="1"/>
</dbReference>
<evidence type="ECO:0000313" key="2">
    <source>
        <dbReference type="EMBL" id="KAK5878689.1"/>
    </source>
</evidence>
<evidence type="ECO:0000256" key="1">
    <source>
        <dbReference type="SAM" id="MobiDB-lite"/>
    </source>
</evidence>
<sequence length="233" mass="26311">MQILKIGQVPTIRWVSSSYNTVNAVLKDFPVLAHHSKSASEDGSRSGEEKAKYTGLLKHLTSTGFLTNLATMKDVLRELQSLSLKLQKRDTSLVDASRYIHQTIEVLSATKDNDGKTELKVKAGITSGQFKGVDIRETQPKVKKSQFYQSIIDNLTRRLPDSELVTMLKPMDQHFWPKERTELVLFGEREVGKFAKLLGESATEAEFRDWKLQQQGKEHQGKTLSYNSNPACK</sequence>
<dbReference type="EMBL" id="JAULUE010002065">
    <property type="protein sequence ID" value="KAK5878689.1"/>
    <property type="molecule type" value="Genomic_DNA"/>
</dbReference>
<reference evidence="2 3" key="1">
    <citation type="journal article" date="2023" name="Mol. Biol. Evol.">
        <title>Genomics of Secondarily Temperate Adaptation in the Only Non-Antarctic Icefish.</title>
        <authorList>
            <person name="Rivera-Colon A.G."/>
            <person name="Rayamajhi N."/>
            <person name="Minhas B.F."/>
            <person name="Madrigal G."/>
            <person name="Bilyk K.T."/>
            <person name="Yoon V."/>
            <person name="Hune M."/>
            <person name="Gregory S."/>
            <person name="Cheng C.H.C."/>
            <person name="Catchen J.M."/>
        </authorList>
    </citation>
    <scope>NUCLEOTIDE SEQUENCE [LARGE SCALE GENOMIC DNA]</scope>
    <source>
        <strain evidence="2">JC2023a</strain>
    </source>
</reference>
<dbReference type="AlphaFoldDB" id="A0AAN8GG44"/>
<comment type="caution">
    <text evidence="2">The sequence shown here is derived from an EMBL/GenBank/DDBJ whole genome shotgun (WGS) entry which is preliminary data.</text>
</comment>
<dbReference type="PANTHER" id="PTHR46880">
    <property type="entry name" value="RAS-ASSOCIATING DOMAIN-CONTAINING PROTEIN"/>
    <property type="match status" value="1"/>
</dbReference>
<evidence type="ECO:0000313" key="3">
    <source>
        <dbReference type="Proteomes" id="UP001335648"/>
    </source>
</evidence>
<protein>
    <submittedName>
        <fullName evidence="2">Uncharacterized protein</fullName>
    </submittedName>
</protein>
<dbReference type="Proteomes" id="UP001335648">
    <property type="component" value="Unassembled WGS sequence"/>
</dbReference>
<organism evidence="2 3">
    <name type="scientific">Champsocephalus esox</name>
    <name type="common">pike icefish</name>
    <dbReference type="NCBI Taxonomy" id="159716"/>
    <lineage>
        <taxon>Eukaryota</taxon>
        <taxon>Metazoa</taxon>
        <taxon>Chordata</taxon>
        <taxon>Craniata</taxon>
        <taxon>Vertebrata</taxon>
        <taxon>Euteleostomi</taxon>
        <taxon>Actinopterygii</taxon>
        <taxon>Neopterygii</taxon>
        <taxon>Teleostei</taxon>
        <taxon>Neoteleostei</taxon>
        <taxon>Acanthomorphata</taxon>
        <taxon>Eupercaria</taxon>
        <taxon>Perciformes</taxon>
        <taxon>Notothenioidei</taxon>
        <taxon>Channichthyidae</taxon>
        <taxon>Champsocephalus</taxon>
    </lineage>
</organism>
<keyword evidence="3" id="KW-1185">Reference proteome</keyword>